<dbReference type="EMBL" id="NBSH01000011">
    <property type="protein sequence ID" value="ORX35292.1"/>
    <property type="molecule type" value="Genomic_DNA"/>
</dbReference>
<dbReference type="GeneID" id="33561081"/>
<evidence type="ECO:0000313" key="2">
    <source>
        <dbReference type="Proteomes" id="UP000193218"/>
    </source>
</evidence>
<gene>
    <name evidence="1" type="ORF">BD324DRAFT_88063</name>
</gene>
<organism evidence="1 2">
    <name type="scientific">Kockovaella imperatae</name>
    <dbReference type="NCBI Taxonomy" id="4999"/>
    <lineage>
        <taxon>Eukaryota</taxon>
        <taxon>Fungi</taxon>
        <taxon>Dikarya</taxon>
        <taxon>Basidiomycota</taxon>
        <taxon>Agaricomycotina</taxon>
        <taxon>Tremellomycetes</taxon>
        <taxon>Tremellales</taxon>
        <taxon>Cuniculitremaceae</taxon>
        <taxon>Kockovaella</taxon>
    </lineage>
</organism>
<keyword evidence="2" id="KW-1185">Reference proteome</keyword>
<dbReference type="Proteomes" id="UP000193218">
    <property type="component" value="Unassembled WGS sequence"/>
</dbReference>
<dbReference type="RefSeq" id="XP_021869482.1">
    <property type="nucleotide sequence ID" value="XM_022019272.1"/>
</dbReference>
<sequence>MLRWCRWHDRKGDDDYRAVSKKKKDLTTTGFCIMGPSMDFRRPYEDTVVRVYSCIEDSDKIAVWQPNQKPKWSLNRSEAVPRSRMTFNRLSKLGGFRVSKGVIRKAHGINIRSCDGYATRPLEGAADQLLHEHGGVTVAEYVSLIHPPSPREKKLTAPSFGSARSCRLHSCASAS</sequence>
<dbReference type="InParanoid" id="A0A1Y1UBA4"/>
<name>A0A1Y1UBA4_9TREE</name>
<accession>A0A1Y1UBA4</accession>
<reference evidence="1 2" key="1">
    <citation type="submission" date="2017-03" db="EMBL/GenBank/DDBJ databases">
        <title>Widespread Adenine N6-methylation of Active Genes in Fungi.</title>
        <authorList>
            <consortium name="DOE Joint Genome Institute"/>
            <person name="Mondo S.J."/>
            <person name="Dannebaum R.O."/>
            <person name="Kuo R.C."/>
            <person name="Louie K.B."/>
            <person name="Bewick A.J."/>
            <person name="Labutti K."/>
            <person name="Haridas S."/>
            <person name="Kuo A."/>
            <person name="Salamov A."/>
            <person name="Ahrendt S.R."/>
            <person name="Lau R."/>
            <person name="Bowen B.P."/>
            <person name="Lipzen A."/>
            <person name="Sullivan W."/>
            <person name="Andreopoulos W.B."/>
            <person name="Clum A."/>
            <person name="Lindquist E."/>
            <person name="Daum C."/>
            <person name="Northen T.R."/>
            <person name="Ramamoorthy G."/>
            <person name="Schmitz R.J."/>
            <person name="Gryganskyi A."/>
            <person name="Culley D."/>
            <person name="Magnuson J."/>
            <person name="James T.Y."/>
            <person name="O'Malley M.A."/>
            <person name="Stajich J.E."/>
            <person name="Spatafora J.W."/>
            <person name="Visel A."/>
            <person name="Grigoriev I.V."/>
        </authorList>
    </citation>
    <scope>NUCLEOTIDE SEQUENCE [LARGE SCALE GENOMIC DNA]</scope>
    <source>
        <strain evidence="1 2">NRRL Y-17943</strain>
    </source>
</reference>
<dbReference type="AlphaFoldDB" id="A0A1Y1UBA4"/>
<comment type="caution">
    <text evidence="1">The sequence shown here is derived from an EMBL/GenBank/DDBJ whole genome shotgun (WGS) entry which is preliminary data.</text>
</comment>
<evidence type="ECO:0000313" key="1">
    <source>
        <dbReference type="EMBL" id="ORX35292.1"/>
    </source>
</evidence>
<proteinExistence type="predicted"/>
<protein>
    <submittedName>
        <fullName evidence="1">Uncharacterized protein</fullName>
    </submittedName>
</protein>